<dbReference type="SUPFAM" id="SSF51197">
    <property type="entry name" value="Clavaminate synthase-like"/>
    <property type="match status" value="1"/>
</dbReference>
<protein>
    <recommendedName>
        <fullName evidence="6">tRNA wybutosine-synthesizing protein 4</fullName>
        <ecNumber evidence="5">2.1.1.290</ecNumber>
        <ecNumber evidence="4">2.3.1.231</ecNumber>
    </recommendedName>
    <alternativeName>
        <fullName evidence="13">Leucine carboxyl methyltransferase 2</fullName>
    </alternativeName>
    <alternativeName>
        <fullName evidence="14">tRNA(Phe) (7-(3-amino-3-(methoxycarbonyl)propyl)wyosine(37)-N)-methoxycarbonyltransferase</fullName>
    </alternativeName>
    <alternativeName>
        <fullName evidence="12">tRNA(Phe) (7-(3-amino-3-carboxypropyl)wyosine(37)-O)-methyltransferase</fullName>
    </alternativeName>
</protein>
<evidence type="ECO:0000256" key="15">
    <source>
        <dbReference type="ARBA" id="ARBA00049250"/>
    </source>
</evidence>
<dbReference type="EMBL" id="MU854326">
    <property type="protein sequence ID" value="KAK4043620.1"/>
    <property type="molecule type" value="Genomic_DNA"/>
</dbReference>
<dbReference type="Pfam" id="PF04072">
    <property type="entry name" value="LCM"/>
    <property type="match status" value="1"/>
</dbReference>
<dbReference type="Pfam" id="PF13418">
    <property type="entry name" value="Beta-prop_TYW4"/>
    <property type="match status" value="1"/>
</dbReference>
<feature type="domain" description="JmjC" evidence="17">
    <location>
        <begin position="852"/>
        <end position="997"/>
    </location>
</feature>
<dbReference type="GO" id="GO:0031591">
    <property type="term" value="P:wybutosine biosynthetic process"/>
    <property type="evidence" value="ECO:0007669"/>
    <property type="project" value="TreeGrafter"/>
</dbReference>
<evidence type="ECO:0000256" key="2">
    <source>
        <dbReference type="ARBA" id="ARBA00004797"/>
    </source>
</evidence>
<evidence type="ECO:0000256" key="12">
    <source>
        <dbReference type="ARBA" id="ARBA00029750"/>
    </source>
</evidence>
<dbReference type="InterPro" id="IPR007213">
    <property type="entry name" value="Ppm1/Ppm2/Tcmp"/>
</dbReference>
<dbReference type="InterPro" id="IPR041667">
    <property type="entry name" value="Cupin_8"/>
</dbReference>
<dbReference type="PANTHER" id="PTHR46529">
    <property type="entry name" value="TRNA WYBUTOSINE-SYNTHESIZING PROTEIN 4"/>
    <property type="match status" value="1"/>
</dbReference>
<dbReference type="GO" id="GO:0008175">
    <property type="term" value="F:tRNA methyltransferase activity"/>
    <property type="evidence" value="ECO:0007669"/>
    <property type="project" value="TreeGrafter"/>
</dbReference>
<dbReference type="Proteomes" id="UP001303115">
    <property type="component" value="Unassembled WGS sequence"/>
</dbReference>
<dbReference type="Gene3D" id="2.60.120.650">
    <property type="entry name" value="Cupin"/>
    <property type="match status" value="1"/>
</dbReference>
<dbReference type="FunFam" id="2.60.120.650:FF:000043">
    <property type="entry name" value="tRNA wybutosine-synthesizing protein 4"/>
    <property type="match status" value="1"/>
</dbReference>
<evidence type="ECO:0000256" key="4">
    <source>
        <dbReference type="ARBA" id="ARBA00012155"/>
    </source>
</evidence>
<dbReference type="Pfam" id="PF13621">
    <property type="entry name" value="Cupin_8"/>
    <property type="match status" value="1"/>
</dbReference>
<dbReference type="EC" id="2.1.1.290" evidence="5"/>
<gene>
    <name evidence="18" type="ORF">C8A01DRAFT_12935</name>
</gene>
<reference evidence="19" key="1">
    <citation type="journal article" date="2023" name="Mol. Phylogenet. Evol.">
        <title>Genome-scale phylogeny and comparative genomics of the fungal order Sordariales.</title>
        <authorList>
            <person name="Hensen N."/>
            <person name="Bonometti L."/>
            <person name="Westerberg I."/>
            <person name="Brannstrom I.O."/>
            <person name="Guillou S."/>
            <person name="Cros-Aarteil S."/>
            <person name="Calhoun S."/>
            <person name="Haridas S."/>
            <person name="Kuo A."/>
            <person name="Mondo S."/>
            <person name="Pangilinan J."/>
            <person name="Riley R."/>
            <person name="LaButti K."/>
            <person name="Andreopoulos B."/>
            <person name="Lipzen A."/>
            <person name="Chen C."/>
            <person name="Yan M."/>
            <person name="Daum C."/>
            <person name="Ng V."/>
            <person name="Clum A."/>
            <person name="Steindorff A."/>
            <person name="Ohm R.A."/>
            <person name="Martin F."/>
            <person name="Silar P."/>
            <person name="Natvig D.O."/>
            <person name="Lalanne C."/>
            <person name="Gautier V."/>
            <person name="Ament-Velasquez S.L."/>
            <person name="Kruys A."/>
            <person name="Hutchinson M.I."/>
            <person name="Powell A.J."/>
            <person name="Barry K."/>
            <person name="Miller A.N."/>
            <person name="Grigoriev I.V."/>
            <person name="Debuchy R."/>
            <person name="Gladieux P."/>
            <person name="Hiltunen Thoren M."/>
            <person name="Johannesson H."/>
        </authorList>
    </citation>
    <scope>NUCLEOTIDE SEQUENCE [LARGE SCALE GENOMIC DNA]</scope>
    <source>
        <strain evidence="19">CBS 284.82</strain>
    </source>
</reference>
<keyword evidence="19" id="KW-1185">Reference proteome</keyword>
<comment type="function">
    <text evidence="11">Probable S-adenosyl-L-methionine-dependent methyltransferase that acts as a component of the wybutosine biosynthesis pathway. Wybutosine is a hyper modified guanosine with a tricyclic base found at the 3'-position adjacent to the anticodon of eukaryotic phenylalanine tRNA. May methylate the carboxyl group of leucine residues to form alpha-leucine ester residues.</text>
</comment>
<dbReference type="PANTHER" id="PTHR46529:SF1">
    <property type="entry name" value="TRNA WYBUTOSINE-SYNTHESIZING PROTEIN 4"/>
    <property type="match status" value="1"/>
</dbReference>
<dbReference type="SUPFAM" id="SSF53335">
    <property type="entry name" value="S-adenosyl-L-methionine-dependent methyltransferases"/>
    <property type="match status" value="1"/>
</dbReference>
<evidence type="ECO:0000256" key="13">
    <source>
        <dbReference type="ARBA" id="ARBA00030231"/>
    </source>
</evidence>
<evidence type="ECO:0000256" key="8">
    <source>
        <dbReference type="ARBA" id="ARBA00022679"/>
    </source>
</evidence>
<evidence type="ECO:0000256" key="3">
    <source>
        <dbReference type="ARBA" id="ARBA00010703"/>
    </source>
</evidence>
<evidence type="ECO:0000256" key="14">
    <source>
        <dbReference type="ARBA" id="ARBA00030847"/>
    </source>
</evidence>
<dbReference type="GO" id="GO:0030488">
    <property type="term" value="P:tRNA methylation"/>
    <property type="evidence" value="ECO:0007669"/>
    <property type="project" value="TreeGrafter"/>
</dbReference>
<dbReference type="Gene3D" id="3.40.50.150">
    <property type="entry name" value="Vaccinia Virus protein VP39"/>
    <property type="match status" value="1"/>
</dbReference>
<comment type="similarity">
    <text evidence="3">Belongs to the methyltransferase superfamily. LCMT family.</text>
</comment>
<keyword evidence="8" id="KW-0808">Transferase</keyword>
<evidence type="ECO:0000256" key="1">
    <source>
        <dbReference type="ARBA" id="ARBA00001806"/>
    </source>
</evidence>
<dbReference type="EC" id="2.3.1.231" evidence="4"/>
<dbReference type="InterPro" id="IPR015915">
    <property type="entry name" value="Kelch-typ_b-propeller"/>
</dbReference>
<sequence>MARKPKPAPQGDSPAAAGPAKSAQAKAQDDQVMATNNSSIVSKRSVEKLYYPDEPPFFRHFVHKFQRRAPLINRGYWLRLRAIDVLVRDFLRAAQRRGRRGVVVNLGCGSDVLPWQCLTRYPEACGGVKFVDVDFPDLIERKRQTVVGTPELVGMFTGVKEAAGLVRPVVFESEQYVQIGCDLRDLGTLQRGLAAAVGDFGECEFIFVAEVSITYMEREGADEVIRWASTVGDAEFVLLEQILPDGEHHPFASTMLRHFEKLNTHLKSVSTYPTVTDQHKRFSSRGWDSVKVRTLWQAWADETFLSTSERRALDEIEQFDEWEEFALFASHYCVVHARAGSNPTAVPAPSVPSGSGIPVQPAGLQFDECPGVRGQRRFAAAMRLSEDGAQPSVLNVLGLGTKSRLQSCDVFSRDDSGAEGSITFREGGPTTRMCHSLTDLGRKGVLLAGGRGSPSSPLKDCWVFDKKLTAWKQTHDLPTPLYRHSVTALGESGLALLVGGRGEAEAFDGCLLYHPDAGWVNCEITGDKPAAVYGAVLSCRSGSTASVFGGIYAGGLENGLVSDQILSWEADKPTIRFTPLKLIGDPGEDASWLLTRFGATCLPHGDEFTVLGGVARDHLLSHRDEVLLCSISAGELTITRRLMGQTSGEGESIPRPLFVGHSAVSMSDGNVVVVGGGATCFSMGTFWNKGVYTLHIPAMGSQEAEIPPSASRWVHEKTLDIVPIQRSPPVSAKPKDAGGRAPITPIHKVKLETADDFRKIVRDGRPVILEGLDLGSCVSAWTLDYLVDKVGADRKVVIHEAATQAMDFTAKNFRYVTTGFGDFARRVEQGGKLYLRALSHEKPSEQPAVLAQDFPALEPDFVLPAQLSLVAENLFSSVLRLSGPVNMWLHYDVMANIYCQIGGSKRLLLFPPSDIEHLSFAPGASSSGVDVFASLESPALAHTHPHEAVLAPGDVLFLPPLWLHTATPTSDKSIAMNVFFKDFDSGHYAPGRDVYGNRDLAAYEKGRQDVARIANNFKKLPAEAREFYLLRLADELRGRARG</sequence>
<evidence type="ECO:0000313" key="18">
    <source>
        <dbReference type="EMBL" id="KAK4043620.1"/>
    </source>
</evidence>
<dbReference type="Gene3D" id="2.120.10.80">
    <property type="entry name" value="Kelch-type beta propeller"/>
    <property type="match status" value="1"/>
</dbReference>
<dbReference type="SMART" id="SM00558">
    <property type="entry name" value="JmjC"/>
    <property type="match status" value="1"/>
</dbReference>
<dbReference type="PROSITE" id="PS51184">
    <property type="entry name" value="JMJC"/>
    <property type="match status" value="1"/>
</dbReference>
<feature type="compositionally biased region" description="Low complexity" evidence="16">
    <location>
        <begin position="13"/>
        <end position="26"/>
    </location>
</feature>
<dbReference type="InterPro" id="IPR011043">
    <property type="entry name" value="Gal_Oxase/kelch_b-propeller"/>
</dbReference>
<dbReference type="AlphaFoldDB" id="A0AAN6PP29"/>
<organism evidence="18 19">
    <name type="scientific">Parachaetomium inaequale</name>
    <dbReference type="NCBI Taxonomy" id="2588326"/>
    <lineage>
        <taxon>Eukaryota</taxon>
        <taxon>Fungi</taxon>
        <taxon>Dikarya</taxon>
        <taxon>Ascomycota</taxon>
        <taxon>Pezizomycotina</taxon>
        <taxon>Sordariomycetes</taxon>
        <taxon>Sordariomycetidae</taxon>
        <taxon>Sordariales</taxon>
        <taxon>Chaetomiaceae</taxon>
        <taxon>Parachaetomium</taxon>
    </lineage>
</organism>
<accession>A0AAN6PP29</accession>
<dbReference type="Gene3D" id="6.10.140.1470">
    <property type="match status" value="1"/>
</dbReference>
<dbReference type="SUPFAM" id="SSF50965">
    <property type="entry name" value="Galactose oxidase, central domain"/>
    <property type="match status" value="1"/>
</dbReference>
<evidence type="ECO:0000313" key="19">
    <source>
        <dbReference type="Proteomes" id="UP001303115"/>
    </source>
</evidence>
<evidence type="ECO:0000256" key="5">
    <source>
        <dbReference type="ARBA" id="ARBA00012779"/>
    </source>
</evidence>
<evidence type="ECO:0000256" key="11">
    <source>
        <dbReference type="ARBA" id="ARBA00025588"/>
    </source>
</evidence>
<dbReference type="InterPro" id="IPR029063">
    <property type="entry name" value="SAM-dependent_MTases_sf"/>
</dbReference>
<comment type="pathway">
    <text evidence="2">tRNA modification; wybutosine-tRNA(Phe) biosynthesis.</text>
</comment>
<dbReference type="InterPro" id="IPR003347">
    <property type="entry name" value="JmjC_dom"/>
</dbReference>
<keyword evidence="10" id="KW-0819">tRNA processing</keyword>
<evidence type="ECO:0000259" key="17">
    <source>
        <dbReference type="PROSITE" id="PS51184"/>
    </source>
</evidence>
<comment type="catalytic activity">
    <reaction evidence="15">
        <text>7-[(3S)-(3-amino-3-methoxycarbonyl)propyl]wyosine(37) in tRNA(Phe) + S-adenosyl-L-methionine + CO2 = wybutosine(37) in tRNA(Phe) + S-adenosyl-L-homocysteine + 2 H(+)</text>
        <dbReference type="Rhea" id="RHEA:37119"/>
        <dbReference type="Rhea" id="RHEA-COMP:11844"/>
        <dbReference type="Rhea" id="RHEA-COMP:11847"/>
        <dbReference type="ChEBI" id="CHEBI:15378"/>
        <dbReference type="ChEBI" id="CHEBI:16526"/>
        <dbReference type="ChEBI" id="CHEBI:57856"/>
        <dbReference type="ChEBI" id="CHEBI:59789"/>
        <dbReference type="ChEBI" id="CHEBI:73544"/>
        <dbReference type="ChEBI" id="CHEBI:74275"/>
        <dbReference type="EC" id="2.3.1.231"/>
    </reaction>
</comment>
<keyword evidence="7" id="KW-0489">Methyltransferase</keyword>
<name>A0AAN6PP29_9PEZI</name>
<comment type="caution">
    <text evidence="18">The sequence shown here is derived from an EMBL/GenBank/DDBJ whole genome shotgun (WGS) entry which is preliminary data.</text>
</comment>
<evidence type="ECO:0000256" key="10">
    <source>
        <dbReference type="ARBA" id="ARBA00022694"/>
    </source>
</evidence>
<evidence type="ECO:0000256" key="6">
    <source>
        <dbReference type="ARBA" id="ARBA00018045"/>
    </source>
</evidence>
<feature type="region of interest" description="Disordered" evidence="16">
    <location>
        <begin position="1"/>
        <end position="36"/>
    </location>
</feature>
<evidence type="ECO:0000256" key="16">
    <source>
        <dbReference type="SAM" id="MobiDB-lite"/>
    </source>
</evidence>
<evidence type="ECO:0000256" key="9">
    <source>
        <dbReference type="ARBA" id="ARBA00022691"/>
    </source>
</evidence>
<comment type="catalytic activity">
    <reaction evidence="1">
        <text>7-[(3S)-3-amino-3-carboxypropyl]wyosine(37) in tRNA(Phe) + S-adenosyl-L-methionine = 7-[(3S)-(3-amino-3-methoxycarbonyl)propyl]wyosine(37) in tRNA(Phe) + S-adenosyl-L-homocysteine</text>
        <dbReference type="Rhea" id="RHEA:36903"/>
        <dbReference type="Rhea" id="RHEA-COMP:10379"/>
        <dbReference type="Rhea" id="RHEA-COMP:11844"/>
        <dbReference type="ChEBI" id="CHEBI:57856"/>
        <dbReference type="ChEBI" id="CHEBI:59789"/>
        <dbReference type="ChEBI" id="CHEBI:73543"/>
        <dbReference type="ChEBI" id="CHEBI:74275"/>
        <dbReference type="EC" id="2.1.1.290"/>
    </reaction>
</comment>
<keyword evidence="9" id="KW-0949">S-adenosyl-L-methionine</keyword>
<proteinExistence type="inferred from homology"/>
<evidence type="ECO:0000256" key="7">
    <source>
        <dbReference type="ARBA" id="ARBA00022603"/>
    </source>
</evidence>